<accession>A0A7N0TWC6</accession>
<organism evidence="1 2">
    <name type="scientific">Kalanchoe fedtschenkoi</name>
    <name type="common">Lavender scallops</name>
    <name type="synonym">South American air plant</name>
    <dbReference type="NCBI Taxonomy" id="63787"/>
    <lineage>
        <taxon>Eukaryota</taxon>
        <taxon>Viridiplantae</taxon>
        <taxon>Streptophyta</taxon>
        <taxon>Embryophyta</taxon>
        <taxon>Tracheophyta</taxon>
        <taxon>Spermatophyta</taxon>
        <taxon>Magnoliopsida</taxon>
        <taxon>eudicotyledons</taxon>
        <taxon>Gunneridae</taxon>
        <taxon>Pentapetalae</taxon>
        <taxon>Saxifragales</taxon>
        <taxon>Crassulaceae</taxon>
        <taxon>Kalanchoe</taxon>
    </lineage>
</organism>
<protein>
    <submittedName>
        <fullName evidence="1">Uncharacterized protein</fullName>
    </submittedName>
</protein>
<keyword evidence="2" id="KW-1185">Reference proteome</keyword>
<evidence type="ECO:0000313" key="2">
    <source>
        <dbReference type="Proteomes" id="UP000594263"/>
    </source>
</evidence>
<dbReference type="EnsemblPlants" id="Kaladp0047s0201.1.v1.1">
    <property type="protein sequence ID" value="Kaladp0047s0201.1.v1.1"/>
    <property type="gene ID" value="Kaladp0047s0201.v1.1"/>
</dbReference>
<name>A0A7N0TWC6_KALFE</name>
<proteinExistence type="predicted"/>
<reference evidence="1" key="1">
    <citation type="submission" date="2021-01" db="UniProtKB">
        <authorList>
            <consortium name="EnsemblPlants"/>
        </authorList>
    </citation>
    <scope>IDENTIFICATION</scope>
</reference>
<dbReference type="AlphaFoldDB" id="A0A7N0TWC6"/>
<dbReference type="Proteomes" id="UP000594263">
    <property type="component" value="Unplaced"/>
</dbReference>
<sequence length="56" mass="6845">MMQTTPWLWTVLSVEYRLILFLDEIVFGKRLAMWLDMKRWTIECVKSSKSDDYTRL</sequence>
<dbReference type="Gramene" id="Kaladp0047s0201.1.v1.1">
    <property type="protein sequence ID" value="Kaladp0047s0201.1.v1.1"/>
    <property type="gene ID" value="Kaladp0047s0201.v1.1"/>
</dbReference>
<evidence type="ECO:0000313" key="1">
    <source>
        <dbReference type="EnsemblPlants" id="Kaladp0047s0201.1.v1.1"/>
    </source>
</evidence>